<evidence type="ECO:0000313" key="1">
    <source>
        <dbReference type="EMBL" id="MBX74232.1"/>
    </source>
</evidence>
<protein>
    <submittedName>
        <fullName evidence="1">Uncharacterized protein</fullName>
    </submittedName>
</protein>
<dbReference type="AlphaFoldDB" id="A0A2P2R4M2"/>
<reference evidence="1" key="1">
    <citation type="submission" date="2018-02" db="EMBL/GenBank/DDBJ databases">
        <title>Rhizophora mucronata_Transcriptome.</title>
        <authorList>
            <person name="Meera S.P."/>
            <person name="Sreeshan A."/>
            <person name="Augustine A."/>
        </authorList>
    </citation>
    <scope>NUCLEOTIDE SEQUENCE</scope>
    <source>
        <tissue evidence="1">Leaf</tissue>
    </source>
</reference>
<name>A0A2P2R4M2_RHIMU</name>
<sequence>MLDQKLMSYVSLRCSLQVDKI</sequence>
<proteinExistence type="predicted"/>
<dbReference type="EMBL" id="GGEC01093748">
    <property type="protein sequence ID" value="MBX74232.1"/>
    <property type="molecule type" value="Transcribed_RNA"/>
</dbReference>
<accession>A0A2P2R4M2</accession>
<organism evidence="1">
    <name type="scientific">Rhizophora mucronata</name>
    <name type="common">Asiatic mangrove</name>
    <dbReference type="NCBI Taxonomy" id="61149"/>
    <lineage>
        <taxon>Eukaryota</taxon>
        <taxon>Viridiplantae</taxon>
        <taxon>Streptophyta</taxon>
        <taxon>Embryophyta</taxon>
        <taxon>Tracheophyta</taxon>
        <taxon>Spermatophyta</taxon>
        <taxon>Magnoliopsida</taxon>
        <taxon>eudicotyledons</taxon>
        <taxon>Gunneridae</taxon>
        <taxon>Pentapetalae</taxon>
        <taxon>rosids</taxon>
        <taxon>fabids</taxon>
        <taxon>Malpighiales</taxon>
        <taxon>Rhizophoraceae</taxon>
        <taxon>Rhizophora</taxon>
    </lineage>
</organism>